<dbReference type="EMBL" id="CM042014">
    <property type="protein sequence ID" value="KAI3724351.1"/>
    <property type="molecule type" value="Genomic_DNA"/>
</dbReference>
<name>A0ACB9BQN1_CICIN</name>
<reference evidence="2" key="1">
    <citation type="journal article" date="2022" name="Mol. Ecol. Resour.">
        <title>The genomes of chicory, endive, great burdock and yacon provide insights into Asteraceae palaeo-polyploidization history and plant inulin production.</title>
        <authorList>
            <person name="Fan W."/>
            <person name="Wang S."/>
            <person name="Wang H."/>
            <person name="Wang A."/>
            <person name="Jiang F."/>
            <person name="Liu H."/>
            <person name="Zhao H."/>
            <person name="Xu D."/>
            <person name="Zhang Y."/>
        </authorList>
    </citation>
    <scope>NUCLEOTIDE SEQUENCE [LARGE SCALE GENOMIC DNA]</scope>
    <source>
        <strain evidence="2">cv. Punajuju</strain>
    </source>
</reference>
<dbReference type="Proteomes" id="UP001055811">
    <property type="component" value="Linkage Group LG06"/>
</dbReference>
<keyword evidence="2" id="KW-1185">Reference proteome</keyword>
<sequence length="222" mass="25641">MQKNIVKWEEENTDNRKVGVEEELSSEDGDNFDVSEVESTEEYSDHESQAESFETICRESSPEIDFNYDKREVLINKINQSFWEAEKFPTEDHHVEKGGLKYSVVHKDIQQPITNEFTTTPLQIQKGDESRPNHVGEFYSKYTNDDGENSIKSFHVPVSDKIKESQGSKNVLEKDEYGSGKITDKMKILLSRSTPLENKLKMIDEEEKQKRILDPEGSKAKE</sequence>
<evidence type="ECO:0000313" key="2">
    <source>
        <dbReference type="Proteomes" id="UP001055811"/>
    </source>
</evidence>
<protein>
    <submittedName>
        <fullName evidence="1">Uncharacterized protein</fullName>
    </submittedName>
</protein>
<proteinExistence type="predicted"/>
<gene>
    <name evidence="1" type="ORF">L2E82_36123</name>
</gene>
<reference evidence="1 2" key="2">
    <citation type="journal article" date="2022" name="Mol. Ecol. Resour.">
        <title>The genomes of chicory, endive, great burdock and yacon provide insights into Asteraceae paleo-polyploidization history and plant inulin production.</title>
        <authorList>
            <person name="Fan W."/>
            <person name="Wang S."/>
            <person name="Wang H."/>
            <person name="Wang A."/>
            <person name="Jiang F."/>
            <person name="Liu H."/>
            <person name="Zhao H."/>
            <person name="Xu D."/>
            <person name="Zhang Y."/>
        </authorList>
    </citation>
    <scope>NUCLEOTIDE SEQUENCE [LARGE SCALE GENOMIC DNA]</scope>
    <source>
        <strain evidence="2">cv. Punajuju</strain>
        <tissue evidence="1">Leaves</tissue>
    </source>
</reference>
<comment type="caution">
    <text evidence="1">The sequence shown here is derived from an EMBL/GenBank/DDBJ whole genome shotgun (WGS) entry which is preliminary data.</text>
</comment>
<evidence type="ECO:0000313" key="1">
    <source>
        <dbReference type="EMBL" id="KAI3724351.1"/>
    </source>
</evidence>
<organism evidence="1 2">
    <name type="scientific">Cichorium intybus</name>
    <name type="common">Chicory</name>
    <dbReference type="NCBI Taxonomy" id="13427"/>
    <lineage>
        <taxon>Eukaryota</taxon>
        <taxon>Viridiplantae</taxon>
        <taxon>Streptophyta</taxon>
        <taxon>Embryophyta</taxon>
        <taxon>Tracheophyta</taxon>
        <taxon>Spermatophyta</taxon>
        <taxon>Magnoliopsida</taxon>
        <taxon>eudicotyledons</taxon>
        <taxon>Gunneridae</taxon>
        <taxon>Pentapetalae</taxon>
        <taxon>asterids</taxon>
        <taxon>campanulids</taxon>
        <taxon>Asterales</taxon>
        <taxon>Asteraceae</taxon>
        <taxon>Cichorioideae</taxon>
        <taxon>Cichorieae</taxon>
        <taxon>Cichoriinae</taxon>
        <taxon>Cichorium</taxon>
    </lineage>
</organism>
<accession>A0ACB9BQN1</accession>